<dbReference type="InterPro" id="IPR010466">
    <property type="entry name" value="DUF1058"/>
</dbReference>
<gene>
    <name evidence="2" type="ORF">HV832_01105</name>
</gene>
<evidence type="ECO:0008006" key="4">
    <source>
        <dbReference type="Google" id="ProtNLM"/>
    </source>
</evidence>
<dbReference type="Pfam" id="PF06347">
    <property type="entry name" value="SH3_4"/>
    <property type="match status" value="2"/>
</dbReference>
<reference evidence="2 3" key="1">
    <citation type="submission" date="2020-06" db="EMBL/GenBank/DDBJ databases">
        <authorList>
            <person name="Qiu C."/>
            <person name="Liu Z."/>
        </authorList>
    </citation>
    <scope>NUCLEOTIDE SEQUENCE [LARGE SCALE GENOMIC DNA]</scope>
    <source>
        <strain evidence="2 3">EM 1</strain>
    </source>
</reference>
<evidence type="ECO:0000313" key="3">
    <source>
        <dbReference type="Proteomes" id="UP000588051"/>
    </source>
</evidence>
<dbReference type="Proteomes" id="UP000588051">
    <property type="component" value="Unassembled WGS sequence"/>
</dbReference>
<evidence type="ECO:0000256" key="1">
    <source>
        <dbReference type="SAM" id="SignalP"/>
    </source>
</evidence>
<sequence>MRTLISACILSVTALVVVVPAQALEFRAVGANPVIMYDAPSLKGGKLYIAPRGMPVEVVFTSGAWSKVRDMTGDLSWVESKDLITRRTLIVRVAGARIRASADDSAALVFSADKFVLLDMAEPAAGGWVKVRHRDGQLGYVKANEVWGL</sequence>
<feature type="chain" id="PRO_5032312737" description="SH3b domain-containing protein" evidence="1">
    <location>
        <begin position="24"/>
        <end position="149"/>
    </location>
</feature>
<protein>
    <recommendedName>
        <fullName evidence="4">SH3b domain-containing protein</fullName>
    </recommendedName>
</protein>
<proteinExistence type="predicted"/>
<name>A0A850QAR4_9BURK</name>
<comment type="caution">
    <text evidence="2">The sequence shown here is derived from an EMBL/GenBank/DDBJ whole genome shotgun (WGS) entry which is preliminary data.</text>
</comment>
<keyword evidence="1" id="KW-0732">Signal</keyword>
<evidence type="ECO:0000313" key="2">
    <source>
        <dbReference type="EMBL" id="NVO76428.1"/>
    </source>
</evidence>
<feature type="signal peptide" evidence="1">
    <location>
        <begin position="1"/>
        <end position="23"/>
    </location>
</feature>
<dbReference type="RefSeq" id="WP_176801699.1">
    <property type="nucleotide sequence ID" value="NZ_JABXYJ010000001.1"/>
</dbReference>
<accession>A0A850QAR4</accession>
<dbReference type="AlphaFoldDB" id="A0A850QAR4"/>
<dbReference type="EMBL" id="JABXYJ010000001">
    <property type="protein sequence ID" value="NVO76428.1"/>
    <property type="molecule type" value="Genomic_DNA"/>
</dbReference>
<dbReference type="Gene3D" id="2.30.30.40">
    <property type="entry name" value="SH3 Domains"/>
    <property type="match status" value="2"/>
</dbReference>
<keyword evidence="3" id="KW-1185">Reference proteome</keyword>
<organism evidence="2 3">
    <name type="scientific">Undibacterium oligocarboniphilum</name>
    <dbReference type="NCBI Taxonomy" id="666702"/>
    <lineage>
        <taxon>Bacteria</taxon>
        <taxon>Pseudomonadati</taxon>
        <taxon>Pseudomonadota</taxon>
        <taxon>Betaproteobacteria</taxon>
        <taxon>Burkholderiales</taxon>
        <taxon>Oxalobacteraceae</taxon>
        <taxon>Undibacterium</taxon>
    </lineage>
</organism>